<dbReference type="GO" id="GO:0006402">
    <property type="term" value="P:mRNA catabolic process"/>
    <property type="evidence" value="ECO:0007669"/>
    <property type="project" value="TreeGrafter"/>
</dbReference>
<dbReference type="SUPFAM" id="SSF55811">
    <property type="entry name" value="Nudix"/>
    <property type="match status" value="1"/>
</dbReference>
<name>A0A1S6UA75_9CAUD</name>
<reference evidence="3" key="1">
    <citation type="submission" date="2017-02" db="EMBL/GenBank/DDBJ databases">
        <title>Genome sequence of Serratia marcescens phage BF.</title>
        <authorList>
            <person name="Casey E."/>
            <person name="Fitzgerald B."/>
            <person name="Mahony J."/>
            <person name="Lugli G."/>
            <person name="Ventura M."/>
            <person name="van Sinderen D."/>
        </authorList>
    </citation>
    <scope>NUCLEOTIDE SEQUENCE [LARGE SCALE GENOMIC DNA]</scope>
</reference>
<dbReference type="InterPro" id="IPR046909">
    <property type="entry name" value="cREC_REC"/>
</dbReference>
<dbReference type="Proteomes" id="UP000221837">
    <property type="component" value="Genome"/>
</dbReference>
<proteinExistence type="predicted"/>
<dbReference type="PANTHER" id="PTHR31699:SF1">
    <property type="entry name" value="U8 SNORNA-DECAPPING ENZYME"/>
    <property type="match status" value="1"/>
</dbReference>
<dbReference type="Pfam" id="PF20274">
    <property type="entry name" value="cREC_REC"/>
    <property type="match status" value="1"/>
</dbReference>
<dbReference type="GO" id="GO:0016077">
    <property type="term" value="P:sno(s)RNA catabolic process"/>
    <property type="evidence" value="ECO:0007669"/>
    <property type="project" value="TreeGrafter"/>
</dbReference>
<dbReference type="PANTHER" id="PTHR31699">
    <property type="entry name" value="NUDIX T16 FAMILY MEMBER"/>
    <property type="match status" value="1"/>
</dbReference>
<dbReference type="GO" id="GO:1990174">
    <property type="term" value="F:phosphodiesterase decapping endonuclease activity"/>
    <property type="evidence" value="ECO:0007669"/>
    <property type="project" value="TreeGrafter"/>
</dbReference>
<dbReference type="InterPro" id="IPR015797">
    <property type="entry name" value="NUDIX_hydrolase-like_dom_sf"/>
</dbReference>
<evidence type="ECO:0000313" key="4">
    <source>
        <dbReference type="Proteomes" id="UP000221837"/>
    </source>
</evidence>
<gene>
    <name evidence="3" type="ORF">BF_0113</name>
</gene>
<dbReference type="Gene3D" id="3.90.79.10">
    <property type="entry name" value="Nucleoside Triphosphate Pyrophosphohydrolase"/>
    <property type="match status" value="1"/>
</dbReference>
<evidence type="ECO:0000313" key="3">
    <source>
        <dbReference type="EMBL" id="AQW88638.1"/>
    </source>
</evidence>
<keyword evidence="4" id="KW-1185">Reference proteome</keyword>
<organism evidence="3 4">
    <name type="scientific">Serratia phage BF</name>
    <dbReference type="NCBI Taxonomy" id="1962671"/>
    <lineage>
        <taxon>Viruses</taxon>
        <taxon>Duplodnaviria</taxon>
        <taxon>Heunggongvirae</taxon>
        <taxon>Uroviricota</taxon>
        <taxon>Caudoviricetes</taxon>
        <taxon>Eneladusvirus</taxon>
        <taxon>Eneladusvirus BF</taxon>
    </lineage>
</organism>
<keyword evidence="1" id="KW-0694">RNA-binding</keyword>
<sequence length="302" mass="34810">MIGYEEIEFGTRSDRFDCVFVWIYARNCTPYTGYPYNDIPNVSLVLTELRYDGLFGAVGGAVEADDLNLEVAVHREAMEEIAYDLPIERLEPLATYKNKMSGSHIHSFSLEVTYEELLEIRKNAYNGEHFNAENAGINLLHICRYLKGGKVECGWNTILEQNFVSTSKLELMKLARTKNLVINYVDDSKAHTGSYKMFIDDLRDVEQYYPNEEFVVVRTYQEAVQYVKEHGMPSFVSFDHDLGDTVNKDEETGYTFAKYLVDYMMDNRIAVPFEYHVHSANPVGAMNIMSYLENAFKFIRSL</sequence>
<dbReference type="GO" id="GO:0030515">
    <property type="term" value="F:snoRNA binding"/>
    <property type="evidence" value="ECO:0007669"/>
    <property type="project" value="TreeGrafter"/>
</dbReference>
<evidence type="ECO:0000259" key="2">
    <source>
        <dbReference type="Pfam" id="PF20274"/>
    </source>
</evidence>
<feature type="domain" description="Cyclic-phosphate processing Receiver" evidence="2">
    <location>
        <begin position="195"/>
        <end position="294"/>
    </location>
</feature>
<dbReference type="OrthoDB" id="6376at10239"/>
<dbReference type="InterPro" id="IPR054754">
    <property type="entry name" value="NudT16"/>
</dbReference>
<evidence type="ECO:0000256" key="1">
    <source>
        <dbReference type="ARBA" id="ARBA00022884"/>
    </source>
</evidence>
<keyword evidence="3" id="KW-0378">Hydrolase</keyword>
<dbReference type="Pfam" id="PF22327">
    <property type="entry name" value="Nudt16-like"/>
    <property type="match status" value="1"/>
</dbReference>
<protein>
    <submittedName>
        <fullName evidence="3">Nudix hydrolase</fullName>
    </submittedName>
</protein>
<accession>A0A1S6UA75</accession>
<dbReference type="EMBL" id="KY630187">
    <property type="protein sequence ID" value="AQW88638.1"/>
    <property type="molecule type" value="Genomic_DNA"/>
</dbReference>